<organism evidence="1 2">
    <name type="scientific">Roseateles subflavus</name>
    <dbReference type="NCBI Taxonomy" id="3053353"/>
    <lineage>
        <taxon>Bacteria</taxon>
        <taxon>Pseudomonadati</taxon>
        <taxon>Pseudomonadota</taxon>
        <taxon>Betaproteobacteria</taxon>
        <taxon>Burkholderiales</taxon>
        <taxon>Sphaerotilaceae</taxon>
        <taxon>Roseateles</taxon>
    </lineage>
</organism>
<protein>
    <submittedName>
        <fullName evidence="1">Uncharacterized protein</fullName>
    </submittedName>
</protein>
<gene>
    <name evidence="1" type="ORF">QRD43_21255</name>
</gene>
<accession>A0ABT7LNL9</accession>
<dbReference type="Proteomes" id="UP001238603">
    <property type="component" value="Unassembled WGS sequence"/>
</dbReference>
<proteinExistence type="predicted"/>
<dbReference type="EMBL" id="JASVDS010000008">
    <property type="protein sequence ID" value="MDL5034445.1"/>
    <property type="molecule type" value="Genomic_DNA"/>
</dbReference>
<evidence type="ECO:0000313" key="1">
    <source>
        <dbReference type="EMBL" id="MDL5034445.1"/>
    </source>
</evidence>
<reference evidence="1 2" key="1">
    <citation type="submission" date="2023-06" db="EMBL/GenBank/DDBJ databases">
        <title>Pelomonas sp. APW6 16S ribosomal RNA gene genome sequencing and assembly.</title>
        <authorList>
            <person name="Woo H."/>
        </authorList>
    </citation>
    <scope>NUCLEOTIDE SEQUENCE [LARGE SCALE GENOMIC DNA]</scope>
    <source>
        <strain evidence="1 2">APW6</strain>
    </source>
</reference>
<keyword evidence="2" id="KW-1185">Reference proteome</keyword>
<comment type="caution">
    <text evidence="1">The sequence shown here is derived from an EMBL/GenBank/DDBJ whole genome shotgun (WGS) entry which is preliminary data.</text>
</comment>
<name>A0ABT7LNL9_9BURK</name>
<sequence length="93" mass="10352">MSKKVWNLMYVVGNPAMFTRVTANADNPLSRAEALAAAETVASNGWRVWVEHRDRPERIFESQAEKDHKAAHVAKRLIDFAEANVPGYSAARG</sequence>
<dbReference type="RefSeq" id="WP_285984520.1">
    <property type="nucleotide sequence ID" value="NZ_JASVDS010000008.1"/>
</dbReference>
<evidence type="ECO:0000313" key="2">
    <source>
        <dbReference type="Proteomes" id="UP001238603"/>
    </source>
</evidence>